<evidence type="ECO:0000256" key="1">
    <source>
        <dbReference type="ARBA" id="ARBA00007381"/>
    </source>
</evidence>
<comment type="similarity">
    <text evidence="1">Belongs to the heat shock protein 70 family.</text>
</comment>
<comment type="caution">
    <text evidence="8">The sequence shown here is derived from an EMBL/GenBank/DDBJ whole genome shotgun (WGS) entry which is preliminary data.</text>
</comment>
<keyword evidence="6" id="KW-0143">Chaperone</keyword>
<evidence type="ECO:0000256" key="6">
    <source>
        <dbReference type="ARBA" id="ARBA00023186"/>
    </source>
</evidence>
<dbReference type="Gene3D" id="1.20.1270.10">
    <property type="match status" value="1"/>
</dbReference>
<dbReference type="InterPro" id="IPR029048">
    <property type="entry name" value="HSP70_C_sf"/>
</dbReference>
<protein>
    <submittedName>
        <fullName evidence="8">Chaperone protein DnaK</fullName>
    </submittedName>
</protein>
<dbReference type="PATRIC" id="fig|1618447.3.peg.990"/>
<dbReference type="Gene3D" id="3.90.640.10">
    <property type="entry name" value="Actin, Chain A, domain 4"/>
    <property type="match status" value="1"/>
</dbReference>
<dbReference type="Pfam" id="PF00012">
    <property type="entry name" value="HSP70"/>
    <property type="match status" value="1"/>
</dbReference>
<dbReference type="Gene3D" id="2.60.34.10">
    <property type="entry name" value="Substrate Binding Domain Of DNAk, Chain A, domain 1"/>
    <property type="match status" value="1"/>
</dbReference>
<organism evidence="8 9">
    <name type="scientific">Candidatus Gottesmanbacteria bacterium GW2011_GWB1_44_11c</name>
    <dbReference type="NCBI Taxonomy" id="1618447"/>
    <lineage>
        <taxon>Bacteria</taxon>
        <taxon>Candidatus Gottesmaniibacteriota</taxon>
    </lineage>
</organism>
<dbReference type="FunFam" id="1.20.1270.10:FF:000001">
    <property type="entry name" value="Molecular chaperone DnaK"/>
    <property type="match status" value="1"/>
</dbReference>
<keyword evidence="5" id="KW-0346">Stress response</keyword>
<gene>
    <name evidence="8" type="ORF">UW22_C0047G0001</name>
</gene>
<feature type="compositionally biased region" description="Low complexity" evidence="7">
    <location>
        <begin position="368"/>
        <end position="382"/>
    </location>
</feature>
<feature type="non-terminal residue" evidence="8">
    <location>
        <position position="1"/>
    </location>
</feature>
<evidence type="ECO:0000313" key="8">
    <source>
        <dbReference type="EMBL" id="KKT35858.1"/>
    </source>
</evidence>
<keyword evidence="2" id="KW-0597">Phosphoprotein</keyword>
<dbReference type="GO" id="GO:0140662">
    <property type="term" value="F:ATP-dependent protein folding chaperone"/>
    <property type="evidence" value="ECO:0007669"/>
    <property type="project" value="InterPro"/>
</dbReference>
<evidence type="ECO:0000256" key="5">
    <source>
        <dbReference type="ARBA" id="ARBA00023016"/>
    </source>
</evidence>
<dbReference type="Gene3D" id="3.30.420.40">
    <property type="match status" value="2"/>
</dbReference>
<proteinExistence type="inferred from homology"/>
<dbReference type="FunFam" id="3.90.640.10:FF:000003">
    <property type="entry name" value="Molecular chaperone DnaK"/>
    <property type="match status" value="1"/>
</dbReference>
<dbReference type="InterPro" id="IPR018181">
    <property type="entry name" value="Heat_shock_70_CS"/>
</dbReference>
<dbReference type="SUPFAM" id="SSF100920">
    <property type="entry name" value="Heat shock protein 70kD (HSP70), peptide-binding domain"/>
    <property type="match status" value="1"/>
</dbReference>
<dbReference type="AlphaFoldDB" id="A0A0G1GNE0"/>
<evidence type="ECO:0000256" key="4">
    <source>
        <dbReference type="ARBA" id="ARBA00022840"/>
    </source>
</evidence>
<reference evidence="8 9" key="1">
    <citation type="journal article" date="2015" name="Nature">
        <title>rRNA introns, odd ribosomes, and small enigmatic genomes across a large radiation of phyla.</title>
        <authorList>
            <person name="Brown C.T."/>
            <person name="Hug L.A."/>
            <person name="Thomas B.C."/>
            <person name="Sharon I."/>
            <person name="Castelle C.J."/>
            <person name="Singh A."/>
            <person name="Wilkins M.J."/>
            <person name="Williams K.H."/>
            <person name="Banfield J.F."/>
        </authorList>
    </citation>
    <scope>NUCLEOTIDE SEQUENCE [LARGE SCALE GENOMIC DNA]</scope>
</reference>
<dbReference type="InterPro" id="IPR043129">
    <property type="entry name" value="ATPase_NBD"/>
</dbReference>
<evidence type="ECO:0000256" key="2">
    <source>
        <dbReference type="ARBA" id="ARBA00022553"/>
    </source>
</evidence>
<feature type="compositionally biased region" description="Basic and acidic residues" evidence="7">
    <location>
        <begin position="338"/>
        <end position="354"/>
    </location>
</feature>
<keyword evidence="3" id="KW-0547">Nucleotide-binding</keyword>
<feature type="compositionally biased region" description="Basic and acidic residues" evidence="7">
    <location>
        <begin position="383"/>
        <end position="403"/>
    </location>
</feature>
<feature type="region of interest" description="Disordered" evidence="7">
    <location>
        <begin position="338"/>
        <end position="403"/>
    </location>
</feature>
<dbReference type="SUPFAM" id="SSF53067">
    <property type="entry name" value="Actin-like ATPase domain"/>
    <property type="match status" value="1"/>
</dbReference>
<dbReference type="EMBL" id="LCHM01000047">
    <property type="protein sequence ID" value="KKT35858.1"/>
    <property type="molecule type" value="Genomic_DNA"/>
</dbReference>
<dbReference type="InterPro" id="IPR029047">
    <property type="entry name" value="HSP70_peptide-bd_sf"/>
</dbReference>
<evidence type="ECO:0000256" key="3">
    <source>
        <dbReference type="ARBA" id="ARBA00022741"/>
    </source>
</evidence>
<dbReference type="PRINTS" id="PR00301">
    <property type="entry name" value="HEATSHOCK70"/>
</dbReference>
<keyword evidence="4" id="KW-0067">ATP-binding</keyword>
<name>A0A0G1GNE0_9BACT</name>
<dbReference type="InterPro" id="IPR013126">
    <property type="entry name" value="Hsp_70_fam"/>
</dbReference>
<evidence type="ECO:0000313" key="9">
    <source>
        <dbReference type="Proteomes" id="UP000034617"/>
    </source>
</evidence>
<dbReference type="PROSITE" id="PS01036">
    <property type="entry name" value="HSP70_3"/>
    <property type="match status" value="1"/>
</dbReference>
<dbReference type="Proteomes" id="UP000034617">
    <property type="component" value="Unassembled WGS sequence"/>
</dbReference>
<sequence length="403" mass="43857">LDWIAEEFKKEHQVDLRKDPQALQRIRDGAEKAKIELSSSMETEVNLPFITQGKDGPLHLVMKITRAKLESLVGDLITKTIDPVKKCLADAKIKTTDINEIVMVGGMTRMPKVLATVKDFFGKEPNCSVNPDEVVAIGAAVQAGVLAGDVKDVVLLDVTPLTLGLETLGAVSTPLIQRNTTVPTSKTEIFSTAADNQTSVEINVLQGERPMATDNKSLGRFILSGIPPAPRGVPQIEVTFDIDANGILNVTAKDKATGKASTIKITGSTGLSKDEVEKMKKEAEEHAADDAAKKDKIEAKNKAENMVYVAEKTLKDMKDKVKDEDKKAIEEKIKALKDILETGSREDLETKTSELSDVTQKIGASMYQNQQEQQPGQAQQGQEEQKPEEKGKNGKVEEGQVVS</sequence>
<dbReference type="PANTHER" id="PTHR19375">
    <property type="entry name" value="HEAT SHOCK PROTEIN 70KDA"/>
    <property type="match status" value="1"/>
</dbReference>
<evidence type="ECO:0000256" key="7">
    <source>
        <dbReference type="SAM" id="MobiDB-lite"/>
    </source>
</evidence>
<accession>A0A0G1GNE0</accession>
<dbReference type="FunFam" id="2.60.34.10:FF:000014">
    <property type="entry name" value="Chaperone protein DnaK HSP70"/>
    <property type="match status" value="1"/>
</dbReference>
<dbReference type="SUPFAM" id="SSF100934">
    <property type="entry name" value="Heat shock protein 70kD (HSP70), C-terminal subdomain"/>
    <property type="match status" value="1"/>
</dbReference>
<dbReference type="GO" id="GO:0005524">
    <property type="term" value="F:ATP binding"/>
    <property type="evidence" value="ECO:0007669"/>
    <property type="project" value="UniProtKB-KW"/>
</dbReference>